<feature type="transmembrane region" description="Helical" evidence="1">
    <location>
        <begin position="12"/>
        <end position="45"/>
    </location>
</feature>
<feature type="transmembrane region" description="Helical" evidence="1">
    <location>
        <begin position="314"/>
        <end position="332"/>
    </location>
</feature>
<dbReference type="PATRIC" id="fig|1008153.3.peg.3095"/>
<evidence type="ECO:0000313" key="3">
    <source>
        <dbReference type="Proteomes" id="UP000075321"/>
    </source>
</evidence>
<sequence length="539" mass="58793">MTSVFRRQITHLLPLLIASIWAIYRAELWPILPIGFLITSLLILYDNNKLSFGMVALEAIIAGMIYRTMIWITTPSMVGMDPDKYAVAISVISDEGIVAISDLGFYGSTQIYHIFNLIMMIVLGSKPEVALQMSTTVFFSVIPVATVGYLAKMLSGDQAAKLGCVLASAGAASITYATLTIPQGTMVILWYLISIILINDKNDSRYTILLVIFITIMSGLHKLGALLALGAISSIAVLKIINTARNGQVQLPAQFGRYAVIAGLIFSIQMVWVTAWIKGVIVKILYIVGRGPPEITTETPAAAKIGGLNVIFEHGSWIVLVLLAGITGLWLISKRTDYQTTGILGISGLSVLLIIGAATTPFSLSIQRAIGIAEPFVIVLAVVGIVALSKRTNRSIAPIFVGLLLITQLGSAGAVPDHPTEIREYLTNSEIDAKEWANTHIDQEIYAHYFVAQEIIDYDNERATYKTGEGGGFSKGWSPVSEYLVTGSLENADGCVLLRKDQSFIRYDSLYELSYDPFVQLNRSNRTKVFENSNTSIYC</sequence>
<feature type="transmembrane region" description="Helical" evidence="1">
    <location>
        <begin position="258"/>
        <end position="277"/>
    </location>
</feature>
<keyword evidence="1" id="KW-0472">Membrane</keyword>
<gene>
    <name evidence="2" type="ORF">HAPAU_29890</name>
</gene>
<feature type="transmembrane region" description="Helical" evidence="1">
    <location>
        <begin position="205"/>
        <end position="238"/>
    </location>
</feature>
<name>A0A151ABZ4_9EURY</name>
<comment type="caution">
    <text evidence="2">The sequence shown here is derived from an EMBL/GenBank/DDBJ whole genome shotgun (WGS) entry which is preliminary data.</text>
</comment>
<feature type="transmembrane region" description="Helical" evidence="1">
    <location>
        <begin position="129"/>
        <end position="151"/>
    </location>
</feature>
<protein>
    <recommendedName>
        <fullName evidence="4">Glycosyltransferase RgtA/B/C/D-like domain-containing protein</fullName>
    </recommendedName>
</protein>
<feature type="transmembrane region" description="Helical" evidence="1">
    <location>
        <begin position="51"/>
        <end position="70"/>
    </location>
</feature>
<proteinExistence type="predicted"/>
<evidence type="ECO:0000256" key="1">
    <source>
        <dbReference type="SAM" id="Phobius"/>
    </source>
</evidence>
<accession>A0A151ABZ4</accession>
<evidence type="ECO:0008006" key="4">
    <source>
        <dbReference type="Google" id="ProtNLM"/>
    </source>
</evidence>
<dbReference type="EMBL" id="LTAZ01000011">
    <property type="protein sequence ID" value="KYH24897.1"/>
    <property type="molecule type" value="Genomic_DNA"/>
</dbReference>
<dbReference type="AlphaFoldDB" id="A0A151ABZ4"/>
<keyword evidence="3" id="KW-1185">Reference proteome</keyword>
<dbReference type="Proteomes" id="UP000075321">
    <property type="component" value="Unassembled WGS sequence"/>
</dbReference>
<feature type="transmembrane region" description="Helical" evidence="1">
    <location>
        <begin position="163"/>
        <end position="193"/>
    </location>
</feature>
<organism evidence="2 3">
    <name type="scientific">Halalkalicoccus paucihalophilus</name>
    <dbReference type="NCBI Taxonomy" id="1008153"/>
    <lineage>
        <taxon>Archaea</taxon>
        <taxon>Methanobacteriati</taxon>
        <taxon>Methanobacteriota</taxon>
        <taxon>Stenosarchaea group</taxon>
        <taxon>Halobacteria</taxon>
        <taxon>Halobacteriales</taxon>
        <taxon>Halococcaceae</taxon>
        <taxon>Halalkalicoccus</taxon>
    </lineage>
</organism>
<evidence type="ECO:0000313" key="2">
    <source>
        <dbReference type="EMBL" id="KYH24897.1"/>
    </source>
</evidence>
<feature type="transmembrane region" description="Helical" evidence="1">
    <location>
        <begin position="396"/>
        <end position="415"/>
    </location>
</feature>
<reference evidence="2 3" key="1">
    <citation type="submission" date="2016-02" db="EMBL/GenBank/DDBJ databases">
        <title>Genome sequence of Halalkalicoccus paucihalophilus DSM 24557.</title>
        <authorList>
            <person name="Poehlein A."/>
            <person name="Daniel R."/>
        </authorList>
    </citation>
    <scope>NUCLEOTIDE SEQUENCE [LARGE SCALE GENOMIC DNA]</scope>
    <source>
        <strain evidence="2 3">DSM 24557</strain>
    </source>
</reference>
<feature type="transmembrane region" description="Helical" evidence="1">
    <location>
        <begin position="370"/>
        <end position="389"/>
    </location>
</feature>
<keyword evidence="1" id="KW-0812">Transmembrane</keyword>
<keyword evidence="1" id="KW-1133">Transmembrane helix</keyword>
<feature type="transmembrane region" description="Helical" evidence="1">
    <location>
        <begin position="344"/>
        <end position="364"/>
    </location>
</feature>